<organism evidence="1 2">
    <name type="scientific">Piscirickettsia litoralis</name>
    <dbReference type="NCBI Taxonomy" id="1891921"/>
    <lineage>
        <taxon>Bacteria</taxon>
        <taxon>Pseudomonadati</taxon>
        <taxon>Pseudomonadota</taxon>
        <taxon>Gammaproteobacteria</taxon>
        <taxon>Thiotrichales</taxon>
        <taxon>Piscirickettsiaceae</taxon>
        <taxon>Piscirickettsia</taxon>
    </lineage>
</organism>
<comment type="caution">
    <text evidence="1">The sequence shown here is derived from an EMBL/GenBank/DDBJ whole genome shotgun (WGS) entry which is preliminary data.</text>
</comment>
<reference evidence="1 2" key="1">
    <citation type="submission" date="2016-08" db="EMBL/GenBank/DDBJ databases">
        <title>Draft genome sequence of Candidatus Piscirickettsia litoralis, from seawater.</title>
        <authorList>
            <person name="Wan X."/>
            <person name="Lee A.J."/>
            <person name="Hou S."/>
            <person name="Donachie S.P."/>
        </authorList>
    </citation>
    <scope>NUCLEOTIDE SEQUENCE [LARGE SCALE GENOMIC DNA]</scope>
    <source>
        <strain evidence="1 2">Y2</strain>
    </source>
</reference>
<name>A0ABX3A6Y6_9GAMM</name>
<keyword evidence="2" id="KW-1185">Reference proteome</keyword>
<gene>
    <name evidence="1" type="ORF">BGC07_11325</name>
</gene>
<dbReference type="EMBL" id="MDTU01000001">
    <property type="protein sequence ID" value="ODN43403.1"/>
    <property type="molecule type" value="Genomic_DNA"/>
</dbReference>
<dbReference type="RefSeq" id="WP_069313200.1">
    <property type="nucleotide sequence ID" value="NZ_MDTU01000001.1"/>
</dbReference>
<proteinExistence type="predicted"/>
<protein>
    <submittedName>
        <fullName evidence="1">Uncharacterized protein</fullName>
    </submittedName>
</protein>
<evidence type="ECO:0000313" key="1">
    <source>
        <dbReference type="EMBL" id="ODN43403.1"/>
    </source>
</evidence>
<accession>A0ABX3A6Y6</accession>
<evidence type="ECO:0000313" key="2">
    <source>
        <dbReference type="Proteomes" id="UP000094329"/>
    </source>
</evidence>
<sequence>MAADWILDKQDIESRRTACQFVSWFEAQLNNIQHVAALNKCSQHIPRGLSKPFWEEVFYLYHFVKRFFSSRHDLFIEPRLGGQNYDAIITELINGKHKVVHKVEITYAVDGHVARLQTRAYLERRFLTSFRFMKSQRRKRHYVLAKGSLASQEIISESVRRIHRNVLKKINKNYPKGYILLVGFDDGLLEHHGDIVKQVRPVDYQHDFKGIYLVGRGGQVSTLQGCSPRRLFK</sequence>
<dbReference type="Proteomes" id="UP000094329">
    <property type="component" value="Unassembled WGS sequence"/>
</dbReference>